<feature type="compositionally biased region" description="Polar residues" evidence="1">
    <location>
        <begin position="181"/>
        <end position="199"/>
    </location>
</feature>
<feature type="compositionally biased region" description="Polar residues" evidence="1">
    <location>
        <begin position="210"/>
        <end position="221"/>
    </location>
</feature>
<dbReference type="Proteomes" id="UP001374579">
    <property type="component" value="Unassembled WGS sequence"/>
</dbReference>
<reference evidence="3 4" key="1">
    <citation type="submission" date="2024-02" db="EMBL/GenBank/DDBJ databases">
        <title>Chromosome-scale genome assembly of the rough periwinkle Littorina saxatilis.</title>
        <authorList>
            <person name="De Jode A."/>
            <person name="Faria R."/>
            <person name="Formenti G."/>
            <person name="Sims Y."/>
            <person name="Smith T.P."/>
            <person name="Tracey A."/>
            <person name="Wood J.M.D."/>
            <person name="Zagrodzka Z.B."/>
            <person name="Johannesson K."/>
            <person name="Butlin R.K."/>
            <person name="Leder E.H."/>
        </authorList>
    </citation>
    <scope>NUCLEOTIDE SEQUENCE [LARGE SCALE GENOMIC DNA]</scope>
    <source>
        <strain evidence="3">Snail1</strain>
        <tissue evidence="3">Muscle</tissue>
    </source>
</reference>
<keyword evidence="2" id="KW-1133">Transmembrane helix</keyword>
<feature type="compositionally biased region" description="Basic and acidic residues" evidence="1">
    <location>
        <begin position="140"/>
        <end position="162"/>
    </location>
</feature>
<keyword evidence="2" id="KW-0472">Membrane</keyword>
<proteinExistence type="predicted"/>
<evidence type="ECO:0000256" key="2">
    <source>
        <dbReference type="SAM" id="Phobius"/>
    </source>
</evidence>
<name>A0AAN9BUN1_9CAEN</name>
<gene>
    <name evidence="3" type="ORF">V1264_011404</name>
</gene>
<organism evidence="3 4">
    <name type="scientific">Littorina saxatilis</name>
    <dbReference type="NCBI Taxonomy" id="31220"/>
    <lineage>
        <taxon>Eukaryota</taxon>
        <taxon>Metazoa</taxon>
        <taxon>Spiralia</taxon>
        <taxon>Lophotrochozoa</taxon>
        <taxon>Mollusca</taxon>
        <taxon>Gastropoda</taxon>
        <taxon>Caenogastropoda</taxon>
        <taxon>Littorinimorpha</taxon>
        <taxon>Littorinoidea</taxon>
        <taxon>Littorinidae</taxon>
        <taxon>Littorina</taxon>
    </lineage>
</organism>
<dbReference type="EMBL" id="JBAMIC010000002">
    <property type="protein sequence ID" value="KAK7111837.1"/>
    <property type="molecule type" value="Genomic_DNA"/>
</dbReference>
<feature type="region of interest" description="Disordered" evidence="1">
    <location>
        <begin position="140"/>
        <end position="230"/>
    </location>
</feature>
<sequence length="290" mass="30943">MQSSVIYNFKGGDPDDYAQYLTIDSQTGVPSVIKAVADSDAPSFFVIVEAIEDSELRHSQQTTLWIQIVGRNTTSPTRPPEQSEPYSSSTDTYRVVAIVLGVLFGLALIVLIVFVVCTMKGKMKATPVLPKTIGKLSLVKKRDAAGTESDPKSGATRERESVRSIAMRRTSGDSGVDFLRSLSNPTTSDLGGRPLSTSDTVRDPDVDQLAGTTEISLSGNSPDRRRSGVSTISASELVPYEDNAELVGSAVSPAGSGEERMGMSNPVYEAEGNTDVDVSVVPLEQAHIVI</sequence>
<protein>
    <recommendedName>
        <fullName evidence="5">Cadherin domain-containing protein</fullName>
    </recommendedName>
</protein>
<keyword evidence="4" id="KW-1185">Reference proteome</keyword>
<evidence type="ECO:0008006" key="5">
    <source>
        <dbReference type="Google" id="ProtNLM"/>
    </source>
</evidence>
<comment type="caution">
    <text evidence="3">The sequence shown here is derived from an EMBL/GenBank/DDBJ whole genome shotgun (WGS) entry which is preliminary data.</text>
</comment>
<keyword evidence="2" id="KW-0812">Transmembrane</keyword>
<evidence type="ECO:0000313" key="4">
    <source>
        <dbReference type="Proteomes" id="UP001374579"/>
    </source>
</evidence>
<evidence type="ECO:0000313" key="3">
    <source>
        <dbReference type="EMBL" id="KAK7111837.1"/>
    </source>
</evidence>
<feature type="transmembrane region" description="Helical" evidence="2">
    <location>
        <begin position="95"/>
        <end position="117"/>
    </location>
</feature>
<evidence type="ECO:0000256" key="1">
    <source>
        <dbReference type="SAM" id="MobiDB-lite"/>
    </source>
</evidence>
<dbReference type="AlphaFoldDB" id="A0AAN9BUN1"/>
<accession>A0AAN9BUN1</accession>